<dbReference type="OrthoDB" id="8045767at2"/>
<proteinExistence type="predicted"/>
<feature type="transmembrane region" description="Helical" evidence="1">
    <location>
        <begin position="101"/>
        <end position="122"/>
    </location>
</feature>
<keyword evidence="1" id="KW-1133">Transmembrane helix</keyword>
<name>A0A1E3WC18_9HYPH</name>
<evidence type="ECO:0000313" key="2">
    <source>
        <dbReference type="EMBL" id="ODS03354.1"/>
    </source>
</evidence>
<keyword evidence="1" id="KW-0472">Membrane</keyword>
<feature type="transmembrane region" description="Helical" evidence="1">
    <location>
        <begin position="17"/>
        <end position="34"/>
    </location>
</feature>
<sequence length="148" mass="16315">MNFVLVASTNNSLSTKSPSLALFSIALIGIPLLVQRRRSPAAGAPLRYEPPHARWSVVMSVSVKSELGRNAVIYGGALLLPRLAAFVALILFSRLLAPAEYGYFALFVISAELMDTVLLNWIRIAVLRLHPEHETAGRFPFCAVRAWR</sequence>
<protein>
    <recommendedName>
        <fullName evidence="4">Polysaccharide biosynthesis protein C-terminal domain-containing protein</fullName>
    </recommendedName>
</protein>
<dbReference type="RefSeq" id="WP_069623425.1">
    <property type="nucleotide sequence ID" value="NZ_LPWD01000120.1"/>
</dbReference>
<comment type="caution">
    <text evidence="2">The sequence shown here is derived from an EMBL/GenBank/DDBJ whole genome shotgun (WGS) entry which is preliminary data.</text>
</comment>
<evidence type="ECO:0008006" key="4">
    <source>
        <dbReference type="Google" id="ProtNLM"/>
    </source>
</evidence>
<dbReference type="AlphaFoldDB" id="A0A1E3WC18"/>
<dbReference type="EMBL" id="LPWD01000120">
    <property type="protein sequence ID" value="ODS03354.1"/>
    <property type="molecule type" value="Genomic_DNA"/>
</dbReference>
<dbReference type="Proteomes" id="UP000095042">
    <property type="component" value="Unassembled WGS sequence"/>
</dbReference>
<keyword evidence="3" id="KW-1185">Reference proteome</keyword>
<accession>A0A1E3WC18</accession>
<keyword evidence="1" id="KW-0812">Transmembrane</keyword>
<gene>
    <name evidence="2" type="ORF">AUC71_09985</name>
</gene>
<organism evidence="2 3">
    <name type="scientific">Methyloceanibacter marginalis</name>
    <dbReference type="NCBI Taxonomy" id="1774971"/>
    <lineage>
        <taxon>Bacteria</taxon>
        <taxon>Pseudomonadati</taxon>
        <taxon>Pseudomonadota</taxon>
        <taxon>Alphaproteobacteria</taxon>
        <taxon>Hyphomicrobiales</taxon>
        <taxon>Hyphomicrobiaceae</taxon>
        <taxon>Methyloceanibacter</taxon>
    </lineage>
</organism>
<evidence type="ECO:0000256" key="1">
    <source>
        <dbReference type="SAM" id="Phobius"/>
    </source>
</evidence>
<evidence type="ECO:0000313" key="3">
    <source>
        <dbReference type="Proteomes" id="UP000095042"/>
    </source>
</evidence>
<reference evidence="2 3" key="1">
    <citation type="journal article" date="2016" name="Environ. Microbiol.">
        <title>New Methyloceanibacter diversity from North Sea sediments includes methanotroph containing solely the soluble methane monooxygenase.</title>
        <authorList>
            <person name="Vekeman B."/>
            <person name="Kerckhof F.M."/>
            <person name="Cremers G."/>
            <person name="de Vos P."/>
            <person name="Vandamme P."/>
            <person name="Boon N."/>
            <person name="Op den Camp H.J."/>
            <person name="Heylen K."/>
        </authorList>
    </citation>
    <scope>NUCLEOTIDE SEQUENCE [LARGE SCALE GENOMIC DNA]</scope>
    <source>
        <strain evidence="2 3">R-67177</strain>
    </source>
</reference>
<feature type="transmembrane region" description="Helical" evidence="1">
    <location>
        <begin position="71"/>
        <end position="95"/>
    </location>
</feature>